<dbReference type="InterPro" id="IPR015424">
    <property type="entry name" value="PyrdxlP-dep_Trfase"/>
</dbReference>
<keyword evidence="8" id="KW-0808">Transferase</keyword>
<dbReference type="Pfam" id="PF00155">
    <property type="entry name" value="Aminotran_1_2"/>
    <property type="match status" value="1"/>
</dbReference>
<dbReference type="PANTHER" id="PTHR46577">
    <property type="entry name" value="HTH-TYPE TRANSCRIPTIONAL REGULATORY PROTEIN GABR"/>
    <property type="match status" value="1"/>
</dbReference>
<dbReference type="CDD" id="cd07377">
    <property type="entry name" value="WHTH_GntR"/>
    <property type="match status" value="1"/>
</dbReference>
<evidence type="ECO:0000256" key="5">
    <source>
        <dbReference type="ARBA" id="ARBA00023125"/>
    </source>
</evidence>
<dbReference type="GO" id="GO:0008483">
    <property type="term" value="F:transaminase activity"/>
    <property type="evidence" value="ECO:0007669"/>
    <property type="project" value="UniProtKB-KW"/>
</dbReference>
<dbReference type="OrthoDB" id="4307011at2"/>
<dbReference type="InterPro" id="IPR036388">
    <property type="entry name" value="WH-like_DNA-bd_sf"/>
</dbReference>
<comment type="similarity">
    <text evidence="1">In the C-terminal section; belongs to the class-I pyridoxal-phosphate-dependent aminotransferase family.</text>
</comment>
<name>A0A516SHW7_9NEIS</name>
<keyword evidence="4" id="KW-0805">Transcription regulation</keyword>
<reference evidence="9" key="1">
    <citation type="submission" date="2019-07" db="EMBL/GenBank/DDBJ databases">
        <title>Chitinimonas sp. nov., isolated from Ny-Alesund, arctica soil.</title>
        <authorList>
            <person name="Xu Q."/>
            <person name="Peng F."/>
        </authorList>
    </citation>
    <scope>NUCLEOTIDE SEQUENCE [LARGE SCALE GENOMIC DNA]</scope>
    <source>
        <strain evidence="9">R3-44</strain>
    </source>
</reference>
<dbReference type="GO" id="GO:0030170">
    <property type="term" value="F:pyridoxal phosphate binding"/>
    <property type="evidence" value="ECO:0007669"/>
    <property type="project" value="InterPro"/>
</dbReference>
<evidence type="ECO:0000256" key="3">
    <source>
        <dbReference type="ARBA" id="ARBA00022898"/>
    </source>
</evidence>
<dbReference type="SUPFAM" id="SSF46785">
    <property type="entry name" value="Winged helix' DNA-binding domain"/>
    <property type="match status" value="1"/>
</dbReference>
<dbReference type="AlphaFoldDB" id="A0A516SHW7"/>
<dbReference type="InterPro" id="IPR004839">
    <property type="entry name" value="Aminotransferase_I/II_large"/>
</dbReference>
<keyword evidence="5" id="KW-0238">DNA-binding</keyword>
<evidence type="ECO:0000256" key="4">
    <source>
        <dbReference type="ARBA" id="ARBA00023015"/>
    </source>
</evidence>
<dbReference type="PANTHER" id="PTHR46577:SF2">
    <property type="entry name" value="TRANSCRIPTIONAL REGULATORY PROTEIN"/>
    <property type="match status" value="1"/>
</dbReference>
<dbReference type="CDD" id="cd00609">
    <property type="entry name" value="AAT_like"/>
    <property type="match status" value="1"/>
</dbReference>
<dbReference type="EMBL" id="CP041730">
    <property type="protein sequence ID" value="QDQ27733.1"/>
    <property type="molecule type" value="Genomic_DNA"/>
</dbReference>
<dbReference type="SMART" id="SM00345">
    <property type="entry name" value="HTH_GNTR"/>
    <property type="match status" value="1"/>
</dbReference>
<protein>
    <recommendedName>
        <fullName evidence="2">Putative 8-amino-7-oxononanoate synthase</fullName>
    </recommendedName>
</protein>
<dbReference type="RefSeq" id="WP_144279121.1">
    <property type="nucleotide sequence ID" value="NZ_CP041730.1"/>
</dbReference>
<keyword evidence="9" id="KW-1185">Reference proteome</keyword>
<organism evidence="8 9">
    <name type="scientific">Chitinimonas arctica</name>
    <dbReference type="NCBI Taxonomy" id="2594795"/>
    <lineage>
        <taxon>Bacteria</taxon>
        <taxon>Pseudomonadati</taxon>
        <taxon>Pseudomonadota</taxon>
        <taxon>Betaproteobacteria</taxon>
        <taxon>Neisseriales</taxon>
        <taxon>Chitinibacteraceae</taxon>
        <taxon>Chitinimonas</taxon>
    </lineage>
</organism>
<dbReference type="PROSITE" id="PS50949">
    <property type="entry name" value="HTH_GNTR"/>
    <property type="match status" value="1"/>
</dbReference>
<evidence type="ECO:0000256" key="2">
    <source>
        <dbReference type="ARBA" id="ARBA00021531"/>
    </source>
</evidence>
<keyword evidence="6" id="KW-0804">Transcription</keyword>
<keyword evidence="3" id="KW-0663">Pyridoxal phosphate</keyword>
<dbReference type="InterPro" id="IPR015421">
    <property type="entry name" value="PyrdxlP-dep_Trfase_major"/>
</dbReference>
<dbReference type="GO" id="GO:0003677">
    <property type="term" value="F:DNA binding"/>
    <property type="evidence" value="ECO:0007669"/>
    <property type="project" value="UniProtKB-KW"/>
</dbReference>
<evidence type="ECO:0000259" key="7">
    <source>
        <dbReference type="PROSITE" id="PS50949"/>
    </source>
</evidence>
<dbReference type="InterPro" id="IPR036390">
    <property type="entry name" value="WH_DNA-bd_sf"/>
</dbReference>
<evidence type="ECO:0000313" key="8">
    <source>
        <dbReference type="EMBL" id="QDQ27733.1"/>
    </source>
</evidence>
<evidence type="ECO:0000256" key="6">
    <source>
        <dbReference type="ARBA" id="ARBA00023163"/>
    </source>
</evidence>
<feature type="domain" description="HTH gntR-type" evidence="7">
    <location>
        <begin position="10"/>
        <end position="78"/>
    </location>
</feature>
<evidence type="ECO:0000313" key="9">
    <source>
        <dbReference type="Proteomes" id="UP000317550"/>
    </source>
</evidence>
<dbReference type="Gene3D" id="3.40.640.10">
    <property type="entry name" value="Type I PLP-dependent aspartate aminotransferase-like (Major domain)"/>
    <property type="match status" value="1"/>
</dbReference>
<dbReference type="Pfam" id="PF00392">
    <property type="entry name" value="GntR"/>
    <property type="match status" value="1"/>
</dbReference>
<gene>
    <name evidence="8" type="ORF">FNU76_16010</name>
</gene>
<dbReference type="Proteomes" id="UP000317550">
    <property type="component" value="Chromosome"/>
</dbReference>
<evidence type="ECO:0000256" key="1">
    <source>
        <dbReference type="ARBA" id="ARBA00005384"/>
    </source>
</evidence>
<proteinExistence type="inferred from homology"/>
<dbReference type="InterPro" id="IPR051446">
    <property type="entry name" value="HTH_trans_reg/aminotransferase"/>
</dbReference>
<dbReference type="Gene3D" id="1.10.10.10">
    <property type="entry name" value="Winged helix-like DNA-binding domain superfamily/Winged helix DNA-binding domain"/>
    <property type="match status" value="1"/>
</dbReference>
<sequence>MLQLDPDSRQSLTEQLVDGVIAKIERGVLGEGARLPSVRGLAQSAGVSPFTVAEAYNRLVAAGWIASQRARGYFVAAHRSKPAATPERAPVDDAWLLQRVYEDGGLDLPAGCGWLPHDWLYEDGVRAALRALARAPAAMLTRYGHPQGLPTLREHLQWRLALRGIEAPAERIVLTHGASQGLDLAMRLLVKPGDTVLVEAPGYSTLLAALTAHGARLAAVPRGAKGPDVATLAKLAATHKPVAFFTNSALHNPTGTTTSAMVAHQVLKLAEQFDFRVIEDDPFADLLPGASPTLASLDGLQRVIYLGSFSKTMSPALRVGYLAADTATAARAAQLKMTGGLTSSELMEAAALTMLSDGHHRSHLERLRERLADAQTRVCDKLGALGWSIPHRPGGGLFLWAEAPAGLDAGQLTDAAAHAGIALAPGRFYLPAGEGSRYFRFNAAWADNSRLYDWLASQGRP</sequence>
<dbReference type="KEGG" id="cari:FNU76_16010"/>
<accession>A0A516SHW7</accession>
<dbReference type="GO" id="GO:0003700">
    <property type="term" value="F:DNA-binding transcription factor activity"/>
    <property type="evidence" value="ECO:0007669"/>
    <property type="project" value="InterPro"/>
</dbReference>
<dbReference type="SUPFAM" id="SSF53383">
    <property type="entry name" value="PLP-dependent transferases"/>
    <property type="match status" value="1"/>
</dbReference>
<keyword evidence="8" id="KW-0032">Aminotransferase</keyword>
<dbReference type="InterPro" id="IPR000524">
    <property type="entry name" value="Tscrpt_reg_HTH_GntR"/>
</dbReference>